<feature type="transmembrane region" description="Helical" evidence="1">
    <location>
        <begin position="106"/>
        <end position="124"/>
    </location>
</feature>
<dbReference type="Pfam" id="PF14248">
    <property type="entry name" value="DUF4345"/>
    <property type="match status" value="1"/>
</dbReference>
<dbReference type="EMBL" id="CXWD01000002">
    <property type="protein sequence ID" value="CTQ65138.1"/>
    <property type="molecule type" value="Genomic_DNA"/>
</dbReference>
<keyword evidence="1" id="KW-1133">Transmembrane helix</keyword>
<accession>A0A0M6ZQX5</accession>
<dbReference type="Proteomes" id="UP000053235">
    <property type="component" value="Unassembled WGS sequence"/>
</dbReference>
<proteinExistence type="predicted"/>
<keyword evidence="1" id="KW-0812">Transmembrane</keyword>
<name>A0A0M6ZQX5_9HYPH</name>
<protein>
    <recommendedName>
        <fullName evidence="4">DUF4345 domain-containing protein</fullName>
    </recommendedName>
</protein>
<feature type="transmembrane region" description="Helical" evidence="1">
    <location>
        <begin position="48"/>
        <end position="69"/>
    </location>
</feature>
<organism evidence="2 3">
    <name type="scientific">Roseibium alexandrii</name>
    <dbReference type="NCBI Taxonomy" id="388408"/>
    <lineage>
        <taxon>Bacteria</taxon>
        <taxon>Pseudomonadati</taxon>
        <taxon>Pseudomonadota</taxon>
        <taxon>Alphaproteobacteria</taxon>
        <taxon>Hyphomicrobiales</taxon>
        <taxon>Stappiaceae</taxon>
        <taxon>Roseibium</taxon>
    </lineage>
</organism>
<reference evidence="3" key="1">
    <citation type="submission" date="2015-07" db="EMBL/GenBank/DDBJ databases">
        <authorList>
            <person name="Rodrigo-Torres Lidia"/>
            <person name="Arahal R.David."/>
        </authorList>
    </citation>
    <scope>NUCLEOTIDE SEQUENCE [LARGE SCALE GENOMIC DNA]</scope>
    <source>
        <strain evidence="3">CECT 5112</strain>
    </source>
</reference>
<evidence type="ECO:0000313" key="3">
    <source>
        <dbReference type="Proteomes" id="UP000053235"/>
    </source>
</evidence>
<evidence type="ECO:0000313" key="2">
    <source>
        <dbReference type="EMBL" id="CTQ65138.1"/>
    </source>
</evidence>
<dbReference type="STRING" id="388408.LAX5112_00523"/>
<feature type="transmembrane region" description="Helical" evidence="1">
    <location>
        <begin position="76"/>
        <end position="94"/>
    </location>
</feature>
<keyword evidence="1" id="KW-0472">Membrane</keyword>
<dbReference type="RefSeq" id="WP_055670468.1">
    <property type="nucleotide sequence ID" value="NZ_CXWD01000002.1"/>
</dbReference>
<gene>
    <name evidence="2" type="ORF">LAX5112_00523</name>
</gene>
<dbReference type="AlphaFoldDB" id="A0A0M6ZQX5"/>
<feature type="transmembrane region" description="Helical" evidence="1">
    <location>
        <begin position="9"/>
        <end position="28"/>
    </location>
</feature>
<evidence type="ECO:0008006" key="4">
    <source>
        <dbReference type="Google" id="ProtNLM"/>
    </source>
</evidence>
<keyword evidence="3" id="KW-1185">Reference proteome</keyword>
<evidence type="ECO:0000256" key="1">
    <source>
        <dbReference type="SAM" id="Phobius"/>
    </source>
</evidence>
<dbReference type="OrthoDB" id="1188911at2"/>
<sequence>MTPDTKQRLFLGIAAAGLTPIALSYGLLPGLTLPWLFGVDAAGINTRHIFRAVMGLYLALAVFWCLGALRPNLRLPALWSLVIFMLGLALGRALSLTVDGMPHPLLTIYMLLEVGFAAIGALLIRQSRSPPGSFRLDH</sequence>
<dbReference type="InterPro" id="IPR025597">
    <property type="entry name" value="DUF4345"/>
</dbReference>